<dbReference type="SMART" id="SM00304">
    <property type="entry name" value="HAMP"/>
    <property type="match status" value="1"/>
</dbReference>
<dbReference type="PANTHER" id="PTHR45138">
    <property type="entry name" value="REGULATORY COMPONENTS OF SENSORY TRANSDUCTION SYSTEM"/>
    <property type="match status" value="1"/>
</dbReference>
<evidence type="ECO:0000259" key="12">
    <source>
        <dbReference type="PROSITE" id="PS50887"/>
    </source>
</evidence>
<evidence type="ECO:0000256" key="4">
    <source>
        <dbReference type="ARBA" id="ARBA00022692"/>
    </source>
</evidence>
<dbReference type="NCBIfam" id="TIGR00229">
    <property type="entry name" value="sensory_box"/>
    <property type="match status" value="2"/>
</dbReference>
<dbReference type="Pfam" id="PF13426">
    <property type="entry name" value="PAS_9"/>
    <property type="match status" value="1"/>
</dbReference>
<dbReference type="Pfam" id="PF02743">
    <property type="entry name" value="dCache_1"/>
    <property type="match status" value="1"/>
</dbReference>
<proteinExistence type="predicted"/>
<dbReference type="NCBIfam" id="TIGR00254">
    <property type="entry name" value="GGDEF"/>
    <property type="match status" value="1"/>
</dbReference>
<dbReference type="CDD" id="cd12914">
    <property type="entry name" value="PDC1_DGC_like"/>
    <property type="match status" value="1"/>
</dbReference>
<dbReference type="Pfam" id="PF00989">
    <property type="entry name" value="PAS"/>
    <property type="match status" value="1"/>
</dbReference>
<dbReference type="PROSITE" id="PS50885">
    <property type="entry name" value="HAMP"/>
    <property type="match status" value="1"/>
</dbReference>
<evidence type="ECO:0000259" key="9">
    <source>
        <dbReference type="PROSITE" id="PS50112"/>
    </source>
</evidence>
<gene>
    <name evidence="13" type="ORF">LIN78_13445</name>
</gene>
<evidence type="ECO:0000259" key="10">
    <source>
        <dbReference type="PROSITE" id="PS50113"/>
    </source>
</evidence>
<dbReference type="InterPro" id="IPR000700">
    <property type="entry name" value="PAS-assoc_C"/>
</dbReference>
<dbReference type="RefSeq" id="WP_227181356.1">
    <property type="nucleotide sequence ID" value="NZ_JAJBZT010000007.1"/>
</dbReference>
<dbReference type="CDD" id="cd01949">
    <property type="entry name" value="GGDEF"/>
    <property type="match status" value="1"/>
</dbReference>
<evidence type="ECO:0000256" key="7">
    <source>
        <dbReference type="ARBA" id="ARBA00034247"/>
    </source>
</evidence>
<dbReference type="SMART" id="SM00091">
    <property type="entry name" value="PAS"/>
    <property type="match status" value="2"/>
</dbReference>
<dbReference type="EC" id="2.7.7.65" evidence="2"/>
<dbReference type="Gene3D" id="3.30.70.270">
    <property type="match status" value="1"/>
</dbReference>
<feature type="domain" description="PAC" evidence="10">
    <location>
        <begin position="456"/>
        <end position="508"/>
    </location>
</feature>
<dbReference type="Pfam" id="PF00990">
    <property type="entry name" value="GGDEF"/>
    <property type="match status" value="1"/>
</dbReference>
<dbReference type="SUPFAM" id="SSF158472">
    <property type="entry name" value="HAMP domain-like"/>
    <property type="match status" value="1"/>
</dbReference>
<dbReference type="SUPFAM" id="SSF55785">
    <property type="entry name" value="PYP-like sensor domain (PAS domain)"/>
    <property type="match status" value="2"/>
</dbReference>
<accession>A0ABS8D8U9</accession>
<evidence type="ECO:0000313" key="14">
    <source>
        <dbReference type="Proteomes" id="UP001165395"/>
    </source>
</evidence>
<evidence type="ECO:0000256" key="5">
    <source>
        <dbReference type="ARBA" id="ARBA00022989"/>
    </source>
</evidence>
<dbReference type="InterPro" id="IPR033479">
    <property type="entry name" value="dCache_1"/>
</dbReference>
<sequence length="793" mass="87923">MPRRLHTFRIRLTLIIGGLSILTSILLVTLLSNFAKQQVVRDSGHTLEGMANSVSYAITENLRERAREVFLLSKSNLLRENELTSPNVKERLGIIKSTYRFYEWVGVTDINGNVLSAANGLLEGKSVAERPWFKAAKTHPYIGDVHKAVLLAKLLNKPNTGEPLRFIDFAAPINHPNGSLKGVIGVHADWSWIGSIIQGAIGAEAKAKDISILITNADGEILYPFAAIGKETLPAWVKSPNRIKTTYQADNQTYLLSQIPINTLNASNLSWRVIVRQPLAKATESITQLNQLLIIAGILSTLIFMAVIYHFVSRISRPLEKLAEAALEIGSGNETPRFDMLTKTLEVAHLASALQNMSDSLLTKQHELEASYHSLEIKVAERTKELADLYHLAPVGYHTLDSKGLITKINDRELKLLGYERHEVEGVKPFSAFIHPAKLAEFTDKLAVLEAKLAVAPFDTQLVDHHGIVHTVQISANAVFDENDELLEIHSAVMDVSEIKSLEKELRNQEALSQAIVHTTGVGVLLYQENGTCILANEAAAMMVGATREGLLTQNFHQIKSWKETELYTRSLKALEGEPSQFTLSVQTTFGKQVDALASVMSLHHHSDTLLLVVLKDVSELMKANRELTLLARRDALTGIPNRLALNERVREEFLRMKRTGIRYCVLLSDVDFFKKINDTYGHETGDEVLRRIGQLLKQSVRESDFVARYGGEEFVILLPDTATNEAYLFAEKLRLAIAKAEMPGAGKVTMSFGLVTADLSNENEYFALGRADEALYEAKAGGRNKVVIGQST</sequence>
<evidence type="ECO:0000313" key="13">
    <source>
        <dbReference type="EMBL" id="MCB6184547.1"/>
    </source>
</evidence>
<evidence type="ECO:0000256" key="8">
    <source>
        <dbReference type="SAM" id="Phobius"/>
    </source>
</evidence>
<feature type="domain" description="GGDEF" evidence="12">
    <location>
        <begin position="662"/>
        <end position="792"/>
    </location>
</feature>
<dbReference type="Proteomes" id="UP001165395">
    <property type="component" value="Unassembled WGS sequence"/>
</dbReference>
<dbReference type="CDD" id="cd00130">
    <property type="entry name" value="PAS"/>
    <property type="match status" value="2"/>
</dbReference>
<dbReference type="SUPFAM" id="SSF55073">
    <property type="entry name" value="Nucleotide cyclase"/>
    <property type="match status" value="1"/>
</dbReference>
<organism evidence="13 14">
    <name type="scientific">Leeia speluncae</name>
    <dbReference type="NCBI Taxonomy" id="2884804"/>
    <lineage>
        <taxon>Bacteria</taxon>
        <taxon>Pseudomonadati</taxon>
        <taxon>Pseudomonadota</taxon>
        <taxon>Betaproteobacteria</taxon>
        <taxon>Neisseriales</taxon>
        <taxon>Leeiaceae</taxon>
        <taxon>Leeia</taxon>
    </lineage>
</organism>
<dbReference type="Pfam" id="PF00672">
    <property type="entry name" value="HAMP"/>
    <property type="match status" value="1"/>
</dbReference>
<dbReference type="InterPro" id="IPR043128">
    <property type="entry name" value="Rev_trsase/Diguanyl_cyclase"/>
</dbReference>
<keyword evidence="4 8" id="KW-0812">Transmembrane</keyword>
<evidence type="ECO:0000256" key="2">
    <source>
        <dbReference type="ARBA" id="ARBA00012528"/>
    </source>
</evidence>
<keyword evidence="5 8" id="KW-1133">Transmembrane helix</keyword>
<dbReference type="PANTHER" id="PTHR45138:SF9">
    <property type="entry name" value="DIGUANYLATE CYCLASE DGCM-RELATED"/>
    <property type="match status" value="1"/>
</dbReference>
<dbReference type="Gene3D" id="6.10.340.10">
    <property type="match status" value="1"/>
</dbReference>
<dbReference type="InterPro" id="IPR029787">
    <property type="entry name" value="Nucleotide_cyclase"/>
</dbReference>
<feature type="transmembrane region" description="Helical" evidence="8">
    <location>
        <begin position="292"/>
        <end position="312"/>
    </location>
</feature>
<dbReference type="PROSITE" id="PS50112">
    <property type="entry name" value="PAS"/>
    <property type="match status" value="1"/>
</dbReference>
<keyword evidence="6 8" id="KW-0472">Membrane</keyword>
<dbReference type="InterPro" id="IPR000014">
    <property type="entry name" value="PAS"/>
</dbReference>
<keyword evidence="13" id="KW-0548">Nucleotidyltransferase</keyword>
<dbReference type="EMBL" id="JAJBZT010000007">
    <property type="protein sequence ID" value="MCB6184547.1"/>
    <property type="molecule type" value="Genomic_DNA"/>
</dbReference>
<evidence type="ECO:0000256" key="6">
    <source>
        <dbReference type="ARBA" id="ARBA00023136"/>
    </source>
</evidence>
<feature type="transmembrane region" description="Helical" evidence="8">
    <location>
        <begin position="12"/>
        <end position="31"/>
    </location>
</feature>
<dbReference type="Gene3D" id="3.30.450.20">
    <property type="entry name" value="PAS domain"/>
    <property type="match status" value="3"/>
</dbReference>
<evidence type="ECO:0000256" key="3">
    <source>
        <dbReference type="ARBA" id="ARBA00022475"/>
    </source>
</evidence>
<dbReference type="InterPro" id="IPR013767">
    <property type="entry name" value="PAS_fold"/>
</dbReference>
<dbReference type="CDD" id="cd06225">
    <property type="entry name" value="HAMP"/>
    <property type="match status" value="1"/>
</dbReference>
<dbReference type="GO" id="GO:0052621">
    <property type="term" value="F:diguanylate cyclase activity"/>
    <property type="evidence" value="ECO:0007669"/>
    <property type="project" value="UniProtKB-EC"/>
</dbReference>
<dbReference type="InterPro" id="IPR050469">
    <property type="entry name" value="Diguanylate_Cyclase"/>
</dbReference>
<comment type="catalytic activity">
    <reaction evidence="7">
        <text>2 GTP = 3',3'-c-di-GMP + 2 diphosphate</text>
        <dbReference type="Rhea" id="RHEA:24898"/>
        <dbReference type="ChEBI" id="CHEBI:33019"/>
        <dbReference type="ChEBI" id="CHEBI:37565"/>
        <dbReference type="ChEBI" id="CHEBI:58805"/>
        <dbReference type="EC" id="2.7.7.65"/>
    </reaction>
</comment>
<evidence type="ECO:0000256" key="1">
    <source>
        <dbReference type="ARBA" id="ARBA00004651"/>
    </source>
</evidence>
<dbReference type="PROSITE" id="PS50887">
    <property type="entry name" value="GGDEF"/>
    <property type="match status" value="1"/>
</dbReference>
<protein>
    <recommendedName>
        <fullName evidence="2">diguanylate cyclase</fullName>
        <ecNumber evidence="2">2.7.7.65</ecNumber>
    </recommendedName>
</protein>
<dbReference type="SMART" id="SM00267">
    <property type="entry name" value="GGDEF"/>
    <property type="match status" value="1"/>
</dbReference>
<keyword evidence="3" id="KW-1003">Cell membrane</keyword>
<dbReference type="InterPro" id="IPR003660">
    <property type="entry name" value="HAMP_dom"/>
</dbReference>
<evidence type="ECO:0000259" key="11">
    <source>
        <dbReference type="PROSITE" id="PS50885"/>
    </source>
</evidence>
<dbReference type="PROSITE" id="PS50113">
    <property type="entry name" value="PAC"/>
    <property type="match status" value="1"/>
</dbReference>
<keyword evidence="14" id="KW-1185">Reference proteome</keyword>
<dbReference type="InterPro" id="IPR000160">
    <property type="entry name" value="GGDEF_dom"/>
</dbReference>
<keyword evidence="13" id="KW-0808">Transferase</keyword>
<dbReference type="InterPro" id="IPR035965">
    <property type="entry name" value="PAS-like_dom_sf"/>
</dbReference>
<feature type="domain" description="HAMP" evidence="11">
    <location>
        <begin position="313"/>
        <end position="366"/>
    </location>
</feature>
<reference evidence="13" key="1">
    <citation type="submission" date="2021-10" db="EMBL/GenBank/DDBJ databases">
        <title>The complete genome sequence of Leeia sp. TBRC 13508.</title>
        <authorList>
            <person name="Charoenyingcharoen P."/>
            <person name="Yukphan P."/>
        </authorList>
    </citation>
    <scope>NUCLEOTIDE SEQUENCE</scope>
    <source>
        <strain evidence="13">TBRC 13508</strain>
    </source>
</reference>
<comment type="subcellular location">
    <subcellularLocation>
        <location evidence="1">Cell membrane</location>
        <topology evidence="1">Multi-pass membrane protein</topology>
    </subcellularLocation>
</comment>
<name>A0ABS8D8U9_9NEIS</name>
<comment type="caution">
    <text evidence="13">The sequence shown here is derived from an EMBL/GenBank/DDBJ whole genome shotgun (WGS) entry which is preliminary data.</text>
</comment>
<feature type="domain" description="PAS" evidence="9">
    <location>
        <begin position="382"/>
        <end position="446"/>
    </location>
</feature>